<accession>A0A4S3J8N2</accession>
<keyword evidence="4" id="KW-1185">Reference proteome</keyword>
<dbReference type="Proteomes" id="UP000324241">
    <property type="component" value="Unassembled WGS sequence"/>
</dbReference>
<evidence type="ECO:0000259" key="1">
    <source>
        <dbReference type="Pfam" id="PF20150"/>
    </source>
</evidence>
<evidence type="ECO:0000313" key="2">
    <source>
        <dbReference type="EMBL" id="KAA8644941.1"/>
    </source>
</evidence>
<protein>
    <recommendedName>
        <fullName evidence="1">2EXR domain-containing protein</fullName>
    </recommendedName>
</protein>
<dbReference type="EMBL" id="SOSA01000435">
    <property type="protein sequence ID" value="THC91235.1"/>
    <property type="molecule type" value="Genomic_DNA"/>
</dbReference>
<dbReference type="RefSeq" id="XP_033424302.1">
    <property type="nucleotide sequence ID" value="XM_033573750.1"/>
</dbReference>
<reference evidence="3 4" key="1">
    <citation type="submission" date="2019-03" db="EMBL/GenBank/DDBJ databases">
        <title>The genome sequence of a newly discovered highly antifungal drug resistant Aspergillus species, Aspergillus tanneri NIH 1004.</title>
        <authorList>
            <person name="Mounaud S."/>
            <person name="Singh I."/>
            <person name="Joardar V."/>
            <person name="Pakala S."/>
            <person name="Pakala S."/>
            <person name="Venepally P."/>
            <person name="Hoover J."/>
            <person name="Nierman W."/>
            <person name="Chung J."/>
            <person name="Losada L."/>
        </authorList>
    </citation>
    <scope>NUCLEOTIDE SEQUENCE [LARGE SCALE GENOMIC DNA]</scope>
    <source>
        <strain evidence="3 4">NIH1004</strain>
    </source>
</reference>
<dbReference type="STRING" id="1220188.A0A4S3J8N2"/>
<sequence>MVWEYTWPTTQVIEAASWETFDDDEYEESTILRPVGTLNTLLGADFSCRHLEIRSPVEHCLPPIALWICHESRVHTLKQYTLIQHPDLSECSFYFSPRRDLLWLSCDITSETERLDELQASYGASLDNFRALLAEDTEWEFWDQDQSSSPLLSILPALQTIVLVADDFDDDGTPNTYSSEEYRKLAADYRNEYSKFCESLRLNKPFQLEYIDRGGNSY</sequence>
<dbReference type="AlphaFoldDB" id="A0A4S3J8N2"/>
<name>A0A4S3J8N2_9EURO</name>
<evidence type="ECO:0000313" key="5">
    <source>
        <dbReference type="Proteomes" id="UP000324241"/>
    </source>
</evidence>
<dbReference type="OrthoDB" id="2142759at2759"/>
<organism evidence="3 4">
    <name type="scientific">Aspergillus tanneri</name>
    <dbReference type="NCBI Taxonomy" id="1220188"/>
    <lineage>
        <taxon>Eukaryota</taxon>
        <taxon>Fungi</taxon>
        <taxon>Dikarya</taxon>
        <taxon>Ascomycota</taxon>
        <taxon>Pezizomycotina</taxon>
        <taxon>Eurotiomycetes</taxon>
        <taxon>Eurotiomycetidae</taxon>
        <taxon>Eurotiales</taxon>
        <taxon>Aspergillaceae</taxon>
        <taxon>Aspergillus</taxon>
        <taxon>Aspergillus subgen. Circumdati</taxon>
    </lineage>
</organism>
<dbReference type="Proteomes" id="UP000308092">
    <property type="component" value="Unassembled WGS sequence"/>
</dbReference>
<dbReference type="PANTHER" id="PTHR35910:SF6">
    <property type="entry name" value="2EXR DOMAIN-CONTAINING PROTEIN"/>
    <property type="match status" value="1"/>
</dbReference>
<dbReference type="InterPro" id="IPR045518">
    <property type="entry name" value="2EXR"/>
</dbReference>
<dbReference type="GeneID" id="54331854"/>
<proteinExistence type="predicted"/>
<feature type="domain" description="2EXR" evidence="1">
    <location>
        <begin position="1"/>
        <end position="102"/>
    </location>
</feature>
<comment type="caution">
    <text evidence="3">The sequence shown here is derived from an EMBL/GenBank/DDBJ whole genome shotgun (WGS) entry which is preliminary data.</text>
</comment>
<evidence type="ECO:0000313" key="4">
    <source>
        <dbReference type="Proteomes" id="UP000308092"/>
    </source>
</evidence>
<dbReference type="VEuPathDB" id="FungiDB:EYZ11_009315"/>
<reference evidence="2 5" key="2">
    <citation type="submission" date="2019-08" db="EMBL/GenBank/DDBJ databases">
        <title>The genome sequence of a newly discovered highly antifungal drug resistant Aspergillus species, Aspergillus tanneri NIH 1004.</title>
        <authorList>
            <person name="Mounaud S."/>
            <person name="Singh I."/>
            <person name="Joardar V."/>
            <person name="Pakala S."/>
            <person name="Pakala S."/>
            <person name="Venepally P."/>
            <person name="Chung J.K."/>
            <person name="Losada L."/>
            <person name="Nierman W.C."/>
        </authorList>
    </citation>
    <scope>NUCLEOTIDE SEQUENCE [LARGE SCALE GENOMIC DNA]</scope>
    <source>
        <strain evidence="2 5">NIH1004</strain>
    </source>
</reference>
<gene>
    <name evidence="2" type="ORF">ATNIH1004_009152</name>
    <name evidence="3" type="ORF">EYZ11_009315</name>
</gene>
<dbReference type="PANTHER" id="PTHR35910">
    <property type="entry name" value="2EXR DOMAIN-CONTAINING PROTEIN"/>
    <property type="match status" value="1"/>
</dbReference>
<evidence type="ECO:0000313" key="3">
    <source>
        <dbReference type="EMBL" id="THC91235.1"/>
    </source>
</evidence>
<dbReference type="Pfam" id="PF20150">
    <property type="entry name" value="2EXR"/>
    <property type="match status" value="1"/>
</dbReference>
<dbReference type="EMBL" id="QUQM01000006">
    <property type="protein sequence ID" value="KAA8644941.1"/>
    <property type="molecule type" value="Genomic_DNA"/>
</dbReference>